<dbReference type="AlphaFoldDB" id="A0A934MD39"/>
<evidence type="ECO:0000313" key="4">
    <source>
        <dbReference type="EMBL" id="MBJ3775932.1"/>
    </source>
</evidence>
<accession>A0A934MD39</accession>
<gene>
    <name evidence="4" type="ORF">JCR33_09560</name>
</gene>
<evidence type="ECO:0000259" key="3">
    <source>
        <dbReference type="Pfam" id="PF01370"/>
    </source>
</evidence>
<dbReference type="PANTHER" id="PTHR43103">
    <property type="entry name" value="NUCLEOSIDE-DIPHOSPHATE-SUGAR EPIMERASE"/>
    <property type="match status" value="1"/>
</dbReference>
<dbReference type="RefSeq" id="WP_198881833.1">
    <property type="nucleotide sequence ID" value="NZ_JAEKJA010000007.1"/>
</dbReference>
<evidence type="ECO:0000256" key="2">
    <source>
        <dbReference type="ARBA" id="ARBA00023277"/>
    </source>
</evidence>
<dbReference type="Gene3D" id="3.40.50.720">
    <property type="entry name" value="NAD(P)-binding Rossmann-like Domain"/>
    <property type="match status" value="1"/>
</dbReference>
<dbReference type="Proteomes" id="UP000609531">
    <property type="component" value="Unassembled WGS sequence"/>
</dbReference>
<dbReference type="InterPro" id="IPR036291">
    <property type="entry name" value="NAD(P)-bd_dom_sf"/>
</dbReference>
<proteinExistence type="predicted"/>
<dbReference type="SUPFAM" id="SSF51735">
    <property type="entry name" value="NAD(P)-binding Rossmann-fold domains"/>
    <property type="match status" value="1"/>
</dbReference>
<reference evidence="4" key="1">
    <citation type="submission" date="2020-12" db="EMBL/GenBank/DDBJ databases">
        <title>Bacterial taxonomy.</title>
        <authorList>
            <person name="Pan X."/>
        </authorList>
    </citation>
    <scope>NUCLEOTIDE SEQUENCE</scope>
    <source>
        <strain evidence="4">B2012</strain>
    </source>
</reference>
<organism evidence="4 5">
    <name type="scientific">Acuticoccus mangrovi</name>
    <dbReference type="NCBI Taxonomy" id="2796142"/>
    <lineage>
        <taxon>Bacteria</taxon>
        <taxon>Pseudomonadati</taxon>
        <taxon>Pseudomonadota</taxon>
        <taxon>Alphaproteobacteria</taxon>
        <taxon>Hyphomicrobiales</taxon>
        <taxon>Amorphaceae</taxon>
        <taxon>Acuticoccus</taxon>
    </lineage>
</organism>
<evidence type="ECO:0000313" key="5">
    <source>
        <dbReference type="Proteomes" id="UP000609531"/>
    </source>
</evidence>
<name>A0A934MD39_9HYPH</name>
<keyword evidence="2" id="KW-0119">Carbohydrate metabolism</keyword>
<dbReference type="InterPro" id="IPR001509">
    <property type="entry name" value="Epimerase_deHydtase"/>
</dbReference>
<protein>
    <submittedName>
        <fullName evidence="4">NAD(P)-dependent oxidoreductase</fullName>
    </submittedName>
</protein>
<dbReference type="EMBL" id="JAEKJA010000007">
    <property type="protein sequence ID" value="MBJ3775932.1"/>
    <property type="molecule type" value="Genomic_DNA"/>
</dbReference>
<dbReference type="Pfam" id="PF01370">
    <property type="entry name" value="Epimerase"/>
    <property type="match status" value="1"/>
</dbReference>
<comment type="caution">
    <text evidence="4">The sequence shown here is derived from an EMBL/GenBank/DDBJ whole genome shotgun (WGS) entry which is preliminary data.</text>
</comment>
<evidence type="ECO:0000256" key="1">
    <source>
        <dbReference type="ARBA" id="ARBA00022857"/>
    </source>
</evidence>
<dbReference type="PANTHER" id="PTHR43103:SF3">
    <property type="entry name" value="ADP-L-GLYCERO-D-MANNO-HEPTOSE-6-EPIMERASE"/>
    <property type="match status" value="1"/>
</dbReference>
<keyword evidence="5" id="KW-1185">Reference proteome</keyword>
<feature type="domain" description="NAD-dependent epimerase/dehydratase" evidence="3">
    <location>
        <begin position="4"/>
        <end position="245"/>
    </location>
</feature>
<sequence length="337" mass="36369">MRTIIFGGAGFVGLNIAEALLRRGDDVMLVDRTPVPATARAWLGRLDGRLTMRVGDVTDPLDVAGAMAHGADAVVYGAAITAGPKREAVEPEGIFAVNVSGFVRVLEAARGRGVRRVVNLSSSAAYGAAAFRSSDPLQESTTIPDPNNLYGISKFGSERIADRLRHLWGMDFVNVRLSAVFGRWERATAVRDTPSPPHQVLNAALAGRPALIPRRDRRDYVYAPDAAKAVVTLCDAPRLPSALYNVSSGASWSLVDFAAALAERIPFEYRLCNEGETPTIDLHMEADRAPMSIERLAAETGFRPEFGLHEAVDDLVGWLDGPGRTYLRTTGEALSSR</sequence>
<keyword evidence="1" id="KW-0521">NADP</keyword>